<feature type="chain" id="PRO_5011719366" evidence="8">
    <location>
        <begin position="20"/>
        <end position="563"/>
    </location>
</feature>
<dbReference type="GO" id="GO:0022857">
    <property type="term" value="F:transmembrane transporter activity"/>
    <property type="evidence" value="ECO:0007669"/>
    <property type="project" value="InterPro"/>
</dbReference>
<keyword evidence="3" id="KW-1003">Cell membrane</keyword>
<sequence length="563" mass="63168">MKFLLALVAWCLAALPVRADIYADAAERWLNNEFTESTLTREQQLDELAWFSRAAAPYRGMTIRVVSERIDTHTYESNVLARAFREITGIHVIHEVTGEDDLVKKIRAQMDTGLNIYDGYINDTDFIGTHFRYGKTLALSDYMEGDGASVTLPTLDLDDFIGLAFGTAPDGKLYQLPDQQFANLYWYRHDWFSRPDLQKQFETEYGYPLNVPQNWAAYEDIARFFSEKVRYIDGQRVWGHMDYGRTDPSLGWRISDAWLSLAGAGDKGLPNGHPVDDWGIRVEGCHPVGASVARGGALDSPAAIYAVSKYVDWLEQYAPPEAFELTFSSSGEWVAQGQVAQQVFWYTAFMPALTAPSSQVNGSDGRPLWRVAPSPRGAYWEDGMKSGYQDAGGWTFLTNTPADRLAAAWLYAQFTVSKTVSLRKLLVSLTPVRASDIESRQFGEQAPYLGGLVEFYRSNARHIWTPTGVNVPDYAALSGYWWQQLSRVLRHEATPAEAMTAMARNVDLTLEELGNNATLSCAPRLAIPQEEELWLQAPGAPKPALTRAPQPLTLPYREAIEQW</sequence>
<keyword evidence="6" id="KW-0564">Palmitate</keyword>
<evidence type="ECO:0000256" key="7">
    <source>
        <dbReference type="ARBA" id="ARBA00023288"/>
    </source>
</evidence>
<name>A0A1H2RAL3_9GAMM</name>
<gene>
    <name evidence="9" type="ORF">SAMN04487960_101466</name>
</gene>
<dbReference type="Pfam" id="PF01547">
    <property type="entry name" value="SBP_bac_1"/>
    <property type="match status" value="1"/>
</dbReference>
<dbReference type="RefSeq" id="WP_139173191.1">
    <property type="nucleotide sequence ID" value="NZ_FNNE01000001.1"/>
</dbReference>
<dbReference type="STRING" id="488533.SAMN04487960_101466"/>
<comment type="similarity">
    <text evidence="2">Belongs to the bacterial solute-binding protein 1 family.</text>
</comment>
<dbReference type="InterPro" id="IPR050490">
    <property type="entry name" value="Bact_solute-bd_prot1"/>
</dbReference>
<evidence type="ECO:0000256" key="8">
    <source>
        <dbReference type="SAM" id="SignalP"/>
    </source>
</evidence>
<protein>
    <submittedName>
        <fullName evidence="9">Carbohydrate ABC transporter substrate-binding protein, CUT1 family</fullName>
    </submittedName>
</protein>
<comment type="subcellular location">
    <subcellularLocation>
        <location evidence="1">Periplasm</location>
    </subcellularLocation>
</comment>
<dbReference type="InterPro" id="IPR006059">
    <property type="entry name" value="SBP"/>
</dbReference>
<keyword evidence="10" id="KW-1185">Reference proteome</keyword>
<organism evidence="9 10">
    <name type="scientific">Marinobacter mobilis</name>
    <dbReference type="NCBI Taxonomy" id="488533"/>
    <lineage>
        <taxon>Bacteria</taxon>
        <taxon>Pseudomonadati</taxon>
        <taxon>Pseudomonadota</taxon>
        <taxon>Gammaproteobacteria</taxon>
        <taxon>Pseudomonadales</taxon>
        <taxon>Marinobacteraceae</taxon>
        <taxon>Marinobacter</taxon>
    </lineage>
</organism>
<dbReference type="PANTHER" id="PTHR43649">
    <property type="entry name" value="ARABINOSE-BINDING PROTEIN-RELATED"/>
    <property type="match status" value="1"/>
</dbReference>
<evidence type="ECO:0000313" key="9">
    <source>
        <dbReference type="EMBL" id="SDW16513.1"/>
    </source>
</evidence>
<keyword evidence="4 8" id="KW-0732">Signal</keyword>
<evidence type="ECO:0000256" key="4">
    <source>
        <dbReference type="ARBA" id="ARBA00022729"/>
    </source>
</evidence>
<keyword evidence="7" id="KW-0449">Lipoprotein</keyword>
<dbReference type="Gene3D" id="3.40.190.10">
    <property type="entry name" value="Periplasmic binding protein-like II"/>
    <property type="match status" value="2"/>
</dbReference>
<dbReference type="InterPro" id="IPR014597">
    <property type="entry name" value="ABC_tp_sb"/>
</dbReference>
<dbReference type="PANTHER" id="PTHR43649:SF33">
    <property type="entry name" value="POLYGALACTURONAN_RHAMNOGALACTURONAN-BINDING PROTEIN YTCQ"/>
    <property type="match status" value="1"/>
</dbReference>
<proteinExistence type="inferred from homology"/>
<evidence type="ECO:0000256" key="1">
    <source>
        <dbReference type="ARBA" id="ARBA00004418"/>
    </source>
</evidence>
<feature type="signal peptide" evidence="8">
    <location>
        <begin position="1"/>
        <end position="19"/>
    </location>
</feature>
<dbReference type="GO" id="GO:0042597">
    <property type="term" value="C:periplasmic space"/>
    <property type="evidence" value="ECO:0007669"/>
    <property type="project" value="UniProtKB-SubCell"/>
</dbReference>
<keyword evidence="5" id="KW-0472">Membrane</keyword>
<evidence type="ECO:0000256" key="3">
    <source>
        <dbReference type="ARBA" id="ARBA00022475"/>
    </source>
</evidence>
<dbReference type="OrthoDB" id="9812682at2"/>
<reference evidence="9 10" key="1">
    <citation type="submission" date="2016-10" db="EMBL/GenBank/DDBJ databases">
        <authorList>
            <person name="de Groot N.N."/>
        </authorList>
    </citation>
    <scope>NUCLEOTIDE SEQUENCE [LARGE SCALE GENOMIC DNA]</scope>
    <source>
        <strain evidence="9 10">CGMCC 1.7059</strain>
    </source>
</reference>
<evidence type="ECO:0000313" key="10">
    <source>
        <dbReference type="Proteomes" id="UP000199675"/>
    </source>
</evidence>
<dbReference type="PIRSF" id="PIRSF035859">
    <property type="entry name" value="ABC_tp_sb"/>
    <property type="match status" value="1"/>
</dbReference>
<dbReference type="Proteomes" id="UP000199675">
    <property type="component" value="Unassembled WGS sequence"/>
</dbReference>
<dbReference type="SUPFAM" id="SSF53850">
    <property type="entry name" value="Periplasmic binding protein-like II"/>
    <property type="match status" value="1"/>
</dbReference>
<evidence type="ECO:0000256" key="5">
    <source>
        <dbReference type="ARBA" id="ARBA00023136"/>
    </source>
</evidence>
<evidence type="ECO:0000256" key="2">
    <source>
        <dbReference type="ARBA" id="ARBA00008520"/>
    </source>
</evidence>
<dbReference type="EMBL" id="FNNE01000001">
    <property type="protein sequence ID" value="SDW16513.1"/>
    <property type="molecule type" value="Genomic_DNA"/>
</dbReference>
<accession>A0A1H2RAL3</accession>
<evidence type="ECO:0000256" key="6">
    <source>
        <dbReference type="ARBA" id="ARBA00023139"/>
    </source>
</evidence>
<dbReference type="AlphaFoldDB" id="A0A1H2RAL3"/>